<dbReference type="Pfam" id="PF02634">
    <property type="entry name" value="FdhD-NarQ"/>
    <property type="match status" value="1"/>
</dbReference>
<dbReference type="SUPFAM" id="SSF53927">
    <property type="entry name" value="Cytidine deaminase-like"/>
    <property type="match status" value="1"/>
</dbReference>
<comment type="subcellular location">
    <subcellularLocation>
        <location evidence="3">Cytoplasm</location>
    </subcellularLocation>
</comment>
<dbReference type="PATRIC" id="fig|320787.5.peg.3961"/>
<dbReference type="Proteomes" id="UP000036520">
    <property type="component" value="Chromosome"/>
</dbReference>
<protein>
    <recommendedName>
        <fullName evidence="3">Sulfur carrier protein FdhD</fullName>
    </recommendedName>
</protein>
<comment type="similarity">
    <text evidence="3">Belongs to the FdhD family.</text>
</comment>
<feature type="active site" description="Cysteine persulfide intermediate" evidence="3">
    <location>
        <position position="124"/>
    </location>
</feature>
<dbReference type="InterPro" id="IPR016193">
    <property type="entry name" value="Cytidine_deaminase-like"/>
</dbReference>
<evidence type="ECO:0000256" key="2">
    <source>
        <dbReference type="ARBA" id="ARBA00023150"/>
    </source>
</evidence>
<dbReference type="NCBIfam" id="TIGR00129">
    <property type="entry name" value="fdhD_narQ"/>
    <property type="match status" value="1"/>
</dbReference>
<keyword evidence="5" id="KW-1185">Reference proteome</keyword>
<dbReference type="STRING" id="320787.CA2015_3617"/>
<comment type="function">
    <text evidence="3">Required for formate dehydrogenase (FDH) activity. Acts as a sulfur carrier protein that transfers sulfur from IscS to the molybdenum cofactor prior to its insertion into FDH.</text>
</comment>
<dbReference type="PANTHER" id="PTHR30592:SF1">
    <property type="entry name" value="SULFUR CARRIER PROTEIN FDHD"/>
    <property type="match status" value="1"/>
</dbReference>
<dbReference type="EMBL" id="CP012040">
    <property type="protein sequence ID" value="AKP52994.1"/>
    <property type="molecule type" value="Genomic_DNA"/>
</dbReference>
<dbReference type="PIRSF" id="PIRSF015626">
    <property type="entry name" value="FdhD"/>
    <property type="match status" value="1"/>
</dbReference>
<evidence type="ECO:0000256" key="3">
    <source>
        <dbReference type="HAMAP-Rule" id="MF_00187"/>
    </source>
</evidence>
<dbReference type="GO" id="GO:0006777">
    <property type="term" value="P:Mo-molybdopterin cofactor biosynthetic process"/>
    <property type="evidence" value="ECO:0007669"/>
    <property type="project" value="UniProtKB-UniRule"/>
</dbReference>
<evidence type="ECO:0000256" key="1">
    <source>
        <dbReference type="ARBA" id="ARBA00022490"/>
    </source>
</evidence>
<dbReference type="Gene3D" id="3.10.20.10">
    <property type="match status" value="1"/>
</dbReference>
<dbReference type="HAMAP" id="MF_00187">
    <property type="entry name" value="FdhD"/>
    <property type="match status" value="1"/>
</dbReference>
<evidence type="ECO:0000313" key="4">
    <source>
        <dbReference type="EMBL" id="AKP52994.1"/>
    </source>
</evidence>
<dbReference type="Gene3D" id="3.40.140.10">
    <property type="entry name" value="Cytidine Deaminase, domain 2"/>
    <property type="match status" value="1"/>
</dbReference>
<reference evidence="4 5" key="1">
    <citation type="submission" date="2015-07" db="EMBL/GenBank/DDBJ databases">
        <authorList>
            <person name="Kim K.M."/>
        </authorList>
    </citation>
    <scope>NUCLEOTIDE SEQUENCE [LARGE SCALE GENOMIC DNA]</scope>
    <source>
        <strain evidence="4 5">KCTC 12363</strain>
    </source>
</reference>
<keyword evidence="2 3" id="KW-0501">Molybdenum cofactor biosynthesis</keyword>
<evidence type="ECO:0000313" key="5">
    <source>
        <dbReference type="Proteomes" id="UP000036520"/>
    </source>
</evidence>
<comment type="caution">
    <text evidence="3">Lacks conserved residue(s) required for the propagation of feature annotation.</text>
</comment>
<dbReference type="RefSeq" id="WP_048643151.1">
    <property type="nucleotide sequence ID" value="NZ_CAXBGM010000052.1"/>
</dbReference>
<gene>
    <name evidence="3" type="primary">fdhD</name>
    <name evidence="4" type="ORF">CA2015_3617</name>
</gene>
<dbReference type="PANTHER" id="PTHR30592">
    <property type="entry name" value="FORMATE DEHYDROGENASE"/>
    <property type="match status" value="1"/>
</dbReference>
<dbReference type="KEGG" id="camu:CA2015_3617"/>
<accession>A0A0H4PFK7</accession>
<dbReference type="GO" id="GO:0016783">
    <property type="term" value="F:sulfurtransferase activity"/>
    <property type="evidence" value="ECO:0007669"/>
    <property type="project" value="InterPro"/>
</dbReference>
<dbReference type="OrthoDB" id="9782042at2"/>
<dbReference type="InterPro" id="IPR003786">
    <property type="entry name" value="FdhD"/>
</dbReference>
<organism evidence="4 5">
    <name type="scientific">Cyclobacterium amurskyense</name>
    <dbReference type="NCBI Taxonomy" id="320787"/>
    <lineage>
        <taxon>Bacteria</taxon>
        <taxon>Pseudomonadati</taxon>
        <taxon>Bacteroidota</taxon>
        <taxon>Cytophagia</taxon>
        <taxon>Cytophagales</taxon>
        <taxon>Cyclobacteriaceae</taxon>
        <taxon>Cyclobacterium</taxon>
    </lineage>
</organism>
<name>A0A0H4PFK7_9BACT</name>
<dbReference type="AlphaFoldDB" id="A0A0H4PFK7"/>
<dbReference type="GO" id="GO:0005737">
    <property type="term" value="C:cytoplasm"/>
    <property type="evidence" value="ECO:0007669"/>
    <property type="project" value="UniProtKB-SubCell"/>
</dbReference>
<dbReference type="GO" id="GO:0097163">
    <property type="term" value="F:sulfur carrier activity"/>
    <property type="evidence" value="ECO:0007669"/>
    <property type="project" value="UniProtKB-UniRule"/>
</dbReference>
<proteinExistence type="inferred from homology"/>
<keyword evidence="1 3" id="KW-0963">Cytoplasm</keyword>
<sequence>MKATDSLVSFSSIHRYNKPDFTELQDLLAVEEPLQIRLEFEQNGEWHKKDLLVTMRSPGNDFDLVTGFLFAEGIIRNHSDILLIRYCQKVKPEEKGNVLIVQFVKGHPIDLKKLGRNFYTNSSCGVCGKTAIEAVKCENGALPLNKQWQIDPETILSIPENLQSSQTAFKYTGGLHAAALYDQNGKLLLLREDIGRHNALDKLIGASMQANIELSKEKIVLLSGRVSYEMAQKAINAGISILLAFGPPTHLAVALAKEKQMTLVGFLKNESFNIYSAEERIKIVGKKIV</sequence>